<feature type="compositionally biased region" description="Basic residues" evidence="1">
    <location>
        <begin position="32"/>
        <end position="44"/>
    </location>
</feature>
<feature type="region of interest" description="Disordered" evidence="1">
    <location>
        <begin position="30"/>
        <end position="60"/>
    </location>
</feature>
<keyword evidence="3" id="KW-1185">Reference proteome</keyword>
<protein>
    <submittedName>
        <fullName evidence="2">Uncharacterized protein</fullName>
    </submittedName>
</protein>
<dbReference type="Proteomes" id="UP001328107">
    <property type="component" value="Unassembled WGS sequence"/>
</dbReference>
<dbReference type="EMBL" id="BTRK01000003">
    <property type="protein sequence ID" value="GMR43239.1"/>
    <property type="molecule type" value="Genomic_DNA"/>
</dbReference>
<accession>A0AAN4ZNQ3</accession>
<dbReference type="AlphaFoldDB" id="A0AAN4ZNQ3"/>
<evidence type="ECO:0000256" key="1">
    <source>
        <dbReference type="SAM" id="MobiDB-lite"/>
    </source>
</evidence>
<sequence length="60" mass="7137">EAEILARTPTLHHRTRMLHEPALPVVRPASWTHRREKGPRNRAQRRCDSKLEPAETRRTY</sequence>
<evidence type="ECO:0000313" key="2">
    <source>
        <dbReference type="EMBL" id="GMR43239.1"/>
    </source>
</evidence>
<gene>
    <name evidence="2" type="ORF">PMAYCL1PPCAC_13434</name>
</gene>
<feature type="non-terminal residue" evidence="2">
    <location>
        <position position="1"/>
    </location>
</feature>
<feature type="compositionally biased region" description="Basic and acidic residues" evidence="1">
    <location>
        <begin position="45"/>
        <end position="60"/>
    </location>
</feature>
<comment type="caution">
    <text evidence="2">The sequence shown here is derived from an EMBL/GenBank/DDBJ whole genome shotgun (WGS) entry which is preliminary data.</text>
</comment>
<organism evidence="2 3">
    <name type="scientific">Pristionchus mayeri</name>
    <dbReference type="NCBI Taxonomy" id="1317129"/>
    <lineage>
        <taxon>Eukaryota</taxon>
        <taxon>Metazoa</taxon>
        <taxon>Ecdysozoa</taxon>
        <taxon>Nematoda</taxon>
        <taxon>Chromadorea</taxon>
        <taxon>Rhabditida</taxon>
        <taxon>Rhabditina</taxon>
        <taxon>Diplogasteromorpha</taxon>
        <taxon>Diplogasteroidea</taxon>
        <taxon>Neodiplogasteridae</taxon>
        <taxon>Pristionchus</taxon>
    </lineage>
</organism>
<name>A0AAN4ZNQ3_9BILA</name>
<proteinExistence type="predicted"/>
<evidence type="ECO:0000313" key="3">
    <source>
        <dbReference type="Proteomes" id="UP001328107"/>
    </source>
</evidence>
<reference evidence="3" key="1">
    <citation type="submission" date="2022-10" db="EMBL/GenBank/DDBJ databases">
        <title>Genome assembly of Pristionchus species.</title>
        <authorList>
            <person name="Yoshida K."/>
            <person name="Sommer R.J."/>
        </authorList>
    </citation>
    <scope>NUCLEOTIDE SEQUENCE [LARGE SCALE GENOMIC DNA]</scope>
    <source>
        <strain evidence="3">RS5460</strain>
    </source>
</reference>